<evidence type="ECO:0000313" key="3">
    <source>
        <dbReference type="EMBL" id="WCO66400.1"/>
    </source>
</evidence>
<evidence type="ECO:0000313" key="4">
    <source>
        <dbReference type="Proteomes" id="UP001216390"/>
    </source>
</evidence>
<keyword evidence="2" id="KW-1133">Transmembrane helix</keyword>
<feature type="region of interest" description="Disordered" evidence="1">
    <location>
        <begin position="1"/>
        <end position="36"/>
    </location>
</feature>
<dbReference type="KEGG" id="ima:PO878_18030"/>
<evidence type="ECO:0000256" key="1">
    <source>
        <dbReference type="SAM" id="MobiDB-lite"/>
    </source>
</evidence>
<name>A0AAF0BV38_9ACTN</name>
<feature type="transmembrane region" description="Helical" evidence="2">
    <location>
        <begin position="46"/>
        <end position="66"/>
    </location>
</feature>
<dbReference type="RefSeq" id="WP_272735923.1">
    <property type="nucleotide sequence ID" value="NZ_CP116942.1"/>
</dbReference>
<accession>A0AAF0BV38</accession>
<keyword evidence="4" id="KW-1185">Reference proteome</keyword>
<keyword evidence="2" id="KW-0472">Membrane</keyword>
<feature type="region of interest" description="Disordered" evidence="1">
    <location>
        <begin position="135"/>
        <end position="167"/>
    </location>
</feature>
<evidence type="ECO:0000256" key="2">
    <source>
        <dbReference type="SAM" id="Phobius"/>
    </source>
</evidence>
<proteinExistence type="predicted"/>
<gene>
    <name evidence="3" type="ORF">PO878_18030</name>
</gene>
<feature type="compositionally biased region" description="Pro residues" evidence="1">
    <location>
        <begin position="1"/>
        <end position="12"/>
    </location>
</feature>
<reference evidence="3" key="1">
    <citation type="submission" date="2023-01" db="EMBL/GenBank/DDBJ databases">
        <title>The diversity of Class Acidimicrobiia in South China Sea sediment environments and the proposal of Iamia marina sp. nov., a novel species of the genus Iamia.</title>
        <authorList>
            <person name="He Y."/>
            <person name="Tian X."/>
        </authorList>
    </citation>
    <scope>NUCLEOTIDE SEQUENCE</scope>
    <source>
        <strain evidence="3">DSM 19957</strain>
    </source>
</reference>
<organism evidence="3 4">
    <name type="scientific">Iamia majanohamensis</name>
    <dbReference type="NCBI Taxonomy" id="467976"/>
    <lineage>
        <taxon>Bacteria</taxon>
        <taxon>Bacillati</taxon>
        <taxon>Actinomycetota</taxon>
        <taxon>Acidimicrobiia</taxon>
        <taxon>Acidimicrobiales</taxon>
        <taxon>Iamiaceae</taxon>
        <taxon>Iamia</taxon>
    </lineage>
</organism>
<dbReference type="EMBL" id="CP116942">
    <property type="protein sequence ID" value="WCO66400.1"/>
    <property type="molecule type" value="Genomic_DNA"/>
</dbReference>
<sequence>MSDDPTAPPPGDDPGSAEVVLRDPDDGGPTDPMLIRDPPPQPLFSLRRLFVVLALAVAVGAVVVAVRSGGGSEGGETDAAVVAYDPAPGGQVTRQAPVGVELEQGYDGRLTIDGVDIPEEQMVGAIVPGSEAYAALSEEQRSQGPRPNNKNLVKFQPGPGQAITEYDTGSVDITVEYWPIAEGRDASRSTTYTIRVF</sequence>
<feature type="compositionally biased region" description="Polar residues" evidence="1">
    <location>
        <begin position="142"/>
        <end position="151"/>
    </location>
</feature>
<dbReference type="Proteomes" id="UP001216390">
    <property type="component" value="Chromosome"/>
</dbReference>
<dbReference type="AlphaFoldDB" id="A0AAF0BV38"/>
<protein>
    <submittedName>
        <fullName evidence="3">Uncharacterized protein</fullName>
    </submittedName>
</protein>
<keyword evidence="2" id="KW-0812">Transmembrane</keyword>